<feature type="active site" description="Acyl-ester intermediate" evidence="7">
    <location>
        <position position="68"/>
    </location>
</feature>
<dbReference type="InterPro" id="IPR012338">
    <property type="entry name" value="Beta-lactam/transpept-like"/>
</dbReference>
<dbReference type="SUPFAM" id="SSF56601">
    <property type="entry name" value="beta-lactamase/transpeptidase-like"/>
    <property type="match status" value="1"/>
</dbReference>
<dbReference type="GO" id="GO:0009252">
    <property type="term" value="P:peptidoglycan biosynthetic process"/>
    <property type="evidence" value="ECO:0007669"/>
    <property type="project" value="UniProtKB-KW"/>
</dbReference>
<evidence type="ECO:0000259" key="11">
    <source>
        <dbReference type="Pfam" id="PF00768"/>
    </source>
</evidence>
<feature type="transmembrane region" description="Helical" evidence="10">
    <location>
        <begin position="12"/>
        <end position="32"/>
    </location>
</feature>
<evidence type="ECO:0000256" key="3">
    <source>
        <dbReference type="ARBA" id="ARBA00022801"/>
    </source>
</evidence>
<comment type="caution">
    <text evidence="12">The sequence shown here is derived from an EMBL/GenBank/DDBJ whole genome shotgun (WGS) entry which is preliminary data.</text>
</comment>
<evidence type="ECO:0000313" key="14">
    <source>
        <dbReference type="Proteomes" id="UP000327236"/>
    </source>
</evidence>
<feature type="domain" description="Peptidase S11 D-alanyl-D-alanine carboxypeptidase A N-terminal" evidence="11">
    <location>
        <begin position="34"/>
        <end position="288"/>
    </location>
</feature>
<dbReference type="InterPro" id="IPR001967">
    <property type="entry name" value="Peptidase_S11_N"/>
</dbReference>
<keyword evidence="2" id="KW-0732">Signal</keyword>
<reference evidence="13 15" key="2">
    <citation type="submission" date="2024-04" db="EMBL/GenBank/DDBJ databases">
        <title>Three lactobacilli isolated from voided urine samples from females with type 2 diabetes.</title>
        <authorList>
            <person name="Kula A."/>
            <person name="Stegman N."/>
            <person name="Putonti C."/>
        </authorList>
    </citation>
    <scope>NUCLEOTIDE SEQUENCE [LARGE SCALE GENOMIC DNA]</scope>
    <source>
        <strain evidence="13 15">1855</strain>
    </source>
</reference>
<reference evidence="12 14" key="1">
    <citation type="submission" date="2019-09" db="EMBL/GenBank/DDBJ databases">
        <title>Draft genome sequence assemblies of isolates from the urinary tract.</title>
        <authorList>
            <person name="Mores C.R."/>
            <person name="Putonti C."/>
            <person name="Wolfe A.J."/>
        </authorList>
    </citation>
    <scope>NUCLEOTIDE SEQUENCE [LARGE SCALE GENOMIC DNA]</scope>
    <source>
        <strain evidence="12 14">UMB246</strain>
    </source>
</reference>
<evidence type="ECO:0000256" key="2">
    <source>
        <dbReference type="ARBA" id="ARBA00022729"/>
    </source>
</evidence>
<dbReference type="OrthoDB" id="9791132at2"/>
<feature type="active site" description="Proton acceptor" evidence="7">
    <location>
        <position position="71"/>
    </location>
</feature>
<keyword evidence="3 13" id="KW-0378">Hydrolase</keyword>
<keyword evidence="5" id="KW-0573">Peptidoglycan synthesis</keyword>
<dbReference type="GO" id="GO:0009002">
    <property type="term" value="F:serine-type D-Ala-D-Ala carboxypeptidase activity"/>
    <property type="evidence" value="ECO:0007669"/>
    <property type="project" value="InterPro"/>
</dbReference>
<name>A0A5N1IEU2_LACJE</name>
<proteinExistence type="inferred from homology"/>
<evidence type="ECO:0000256" key="6">
    <source>
        <dbReference type="ARBA" id="ARBA00023316"/>
    </source>
</evidence>
<dbReference type="PRINTS" id="PR00725">
    <property type="entry name" value="DADACBPTASE1"/>
</dbReference>
<organism evidence="12 14">
    <name type="scientific">Lactobacillus jensenii</name>
    <dbReference type="NCBI Taxonomy" id="109790"/>
    <lineage>
        <taxon>Bacteria</taxon>
        <taxon>Bacillati</taxon>
        <taxon>Bacillota</taxon>
        <taxon>Bacilli</taxon>
        <taxon>Lactobacillales</taxon>
        <taxon>Lactobacillaceae</taxon>
        <taxon>Lactobacillus</taxon>
    </lineage>
</organism>
<evidence type="ECO:0000256" key="1">
    <source>
        <dbReference type="ARBA" id="ARBA00007164"/>
    </source>
</evidence>
<evidence type="ECO:0000313" key="13">
    <source>
        <dbReference type="EMBL" id="MEL0564677.1"/>
    </source>
</evidence>
<dbReference type="EMBL" id="VYWW01000007">
    <property type="protein sequence ID" value="KAA9323626.1"/>
    <property type="molecule type" value="Genomic_DNA"/>
</dbReference>
<dbReference type="RefSeq" id="WP_006588382.1">
    <property type="nucleotide sequence ID" value="NZ_CATOUV010000001.1"/>
</dbReference>
<dbReference type="AlphaFoldDB" id="A0A5N1IEU2"/>
<keyword evidence="6" id="KW-0961">Cell wall biogenesis/degradation</keyword>
<dbReference type="Proteomes" id="UP000327236">
    <property type="component" value="Unassembled WGS sequence"/>
</dbReference>
<keyword evidence="10" id="KW-0472">Membrane</keyword>
<dbReference type="Proteomes" id="UP001385848">
    <property type="component" value="Unassembled WGS sequence"/>
</dbReference>
<evidence type="ECO:0000256" key="8">
    <source>
        <dbReference type="PIRSR" id="PIRSR618044-2"/>
    </source>
</evidence>
<feature type="active site" evidence="7">
    <location>
        <position position="132"/>
    </location>
</feature>
<dbReference type="GO" id="GO:0008360">
    <property type="term" value="P:regulation of cell shape"/>
    <property type="evidence" value="ECO:0007669"/>
    <property type="project" value="UniProtKB-KW"/>
</dbReference>
<dbReference type="InterPro" id="IPR018044">
    <property type="entry name" value="Peptidase_S11"/>
</dbReference>
<protein>
    <submittedName>
        <fullName evidence="12 13">D-alanyl-D-alanine carboxypeptidase</fullName>
        <ecNumber evidence="13">3.4.-.-</ecNumber>
    </submittedName>
</protein>
<sequence length="397" mass="44966">MIMKRFWDKLGLAGIVVLWIIGIINLSFFNIVKADVQSVNAKAAFMMDEKTGQILYQRNATKKYAVASLTKILTLAVIMEDIHKHKLDWDQEIQISKDVAKVADDWHFSNVPLVYNERYTVRSLIESMMIVSADGSTEALALADAGSVAAFNYKMKVVAKRAGVKNPEIYNMIGLSNGELGDLKLPKIDDNQENQFSAKDMALVSKYLIDKYPEVLNITKTKYANFKIRQDNEMKMENIIYMLEGMGYGPKKGTMDGLKTGKTDAAGYCYVGTGTFDNRRVITVVLDVPGEYSNQFIQTNNMIDTVFDKYQLVKVDKNNLPKKYQKITITSKKQKKKISVVPEKDSALWLQKKQNLSSLTPKLIVKEQNKVKKGSIVAKLVYKLDKRNSVKINLIRK</sequence>
<dbReference type="PANTHER" id="PTHR21581:SF11">
    <property type="entry name" value="D-ALANYL-D-ALANINE CARBOXYPEPTIDASE DACA"/>
    <property type="match status" value="1"/>
</dbReference>
<dbReference type="EMBL" id="JBBVUL010000003">
    <property type="protein sequence ID" value="MEL0564677.1"/>
    <property type="molecule type" value="Genomic_DNA"/>
</dbReference>
<accession>A0A5N1IEU2</accession>
<comment type="similarity">
    <text evidence="1 9">Belongs to the peptidase S11 family.</text>
</comment>
<evidence type="ECO:0000256" key="7">
    <source>
        <dbReference type="PIRSR" id="PIRSR618044-1"/>
    </source>
</evidence>
<evidence type="ECO:0000256" key="10">
    <source>
        <dbReference type="SAM" id="Phobius"/>
    </source>
</evidence>
<keyword evidence="10" id="KW-1133">Transmembrane helix</keyword>
<keyword evidence="12" id="KW-0121">Carboxypeptidase</keyword>
<gene>
    <name evidence="13" type="ORF">AAC431_01885</name>
    <name evidence="12" type="ORF">F6H94_02385</name>
</gene>
<evidence type="ECO:0000256" key="5">
    <source>
        <dbReference type="ARBA" id="ARBA00022984"/>
    </source>
</evidence>
<keyword evidence="4" id="KW-0133">Cell shape</keyword>
<feature type="binding site" evidence="8">
    <location>
        <position position="259"/>
    </location>
    <ligand>
        <name>substrate</name>
    </ligand>
</feature>
<keyword evidence="15" id="KW-1185">Reference proteome</keyword>
<dbReference type="Gene3D" id="3.40.710.10">
    <property type="entry name" value="DD-peptidase/beta-lactamase superfamily"/>
    <property type="match status" value="1"/>
</dbReference>
<keyword evidence="10" id="KW-0812">Transmembrane</keyword>
<dbReference type="PANTHER" id="PTHR21581">
    <property type="entry name" value="D-ALANYL-D-ALANINE CARBOXYPEPTIDASE"/>
    <property type="match status" value="1"/>
</dbReference>
<evidence type="ECO:0000256" key="4">
    <source>
        <dbReference type="ARBA" id="ARBA00022960"/>
    </source>
</evidence>
<evidence type="ECO:0000256" key="9">
    <source>
        <dbReference type="RuleBase" id="RU004016"/>
    </source>
</evidence>
<evidence type="ECO:0000313" key="15">
    <source>
        <dbReference type="Proteomes" id="UP001385848"/>
    </source>
</evidence>
<dbReference type="GO" id="GO:0006508">
    <property type="term" value="P:proteolysis"/>
    <property type="evidence" value="ECO:0007669"/>
    <property type="project" value="InterPro"/>
</dbReference>
<dbReference type="EC" id="3.4.-.-" evidence="13"/>
<keyword evidence="12" id="KW-0645">Protease</keyword>
<dbReference type="GO" id="GO:0071555">
    <property type="term" value="P:cell wall organization"/>
    <property type="evidence" value="ECO:0007669"/>
    <property type="project" value="UniProtKB-KW"/>
</dbReference>
<dbReference type="Pfam" id="PF00768">
    <property type="entry name" value="Peptidase_S11"/>
    <property type="match status" value="1"/>
</dbReference>
<evidence type="ECO:0000313" key="12">
    <source>
        <dbReference type="EMBL" id="KAA9323626.1"/>
    </source>
</evidence>